<feature type="domain" description="HTH cro/C1-type" evidence="2">
    <location>
        <begin position="7"/>
        <end position="61"/>
    </location>
</feature>
<name>A0A285TP83_9PROT</name>
<dbReference type="Proteomes" id="UP000219068">
    <property type="component" value="Unassembled WGS sequence"/>
</dbReference>
<dbReference type="CDD" id="cd00093">
    <property type="entry name" value="HTH_XRE"/>
    <property type="match status" value="1"/>
</dbReference>
<dbReference type="PANTHER" id="PTHR46797">
    <property type="entry name" value="HTH-TYPE TRANSCRIPTIONAL REGULATOR"/>
    <property type="match status" value="1"/>
</dbReference>
<dbReference type="RefSeq" id="WP_097052517.1">
    <property type="nucleotide sequence ID" value="NZ_OBMM01000004.1"/>
</dbReference>
<accession>A0A285TP83</accession>
<dbReference type="SUPFAM" id="SSF47413">
    <property type="entry name" value="lambda repressor-like DNA-binding domains"/>
    <property type="match status" value="1"/>
</dbReference>
<organism evidence="3 4">
    <name type="scientific">Thalassospira xiamenensis</name>
    <dbReference type="NCBI Taxonomy" id="220697"/>
    <lineage>
        <taxon>Bacteria</taxon>
        <taxon>Pseudomonadati</taxon>
        <taxon>Pseudomonadota</taxon>
        <taxon>Alphaproteobacteria</taxon>
        <taxon>Rhodospirillales</taxon>
        <taxon>Thalassospiraceae</taxon>
        <taxon>Thalassospira</taxon>
    </lineage>
</organism>
<reference evidence="3 4" key="1">
    <citation type="submission" date="2017-08" db="EMBL/GenBank/DDBJ databases">
        <authorList>
            <person name="de Groot N.N."/>
        </authorList>
    </citation>
    <scope>NUCLEOTIDE SEQUENCE [LARGE SCALE GENOMIC DNA]</scope>
    <source>
        <strain evidence="3 4">USBA 78</strain>
    </source>
</reference>
<dbReference type="PANTHER" id="PTHR46797:SF1">
    <property type="entry name" value="METHYLPHOSPHONATE SYNTHASE"/>
    <property type="match status" value="1"/>
</dbReference>
<evidence type="ECO:0000259" key="2">
    <source>
        <dbReference type="PROSITE" id="PS50943"/>
    </source>
</evidence>
<dbReference type="Gene3D" id="1.10.260.40">
    <property type="entry name" value="lambda repressor-like DNA-binding domains"/>
    <property type="match status" value="1"/>
</dbReference>
<protein>
    <submittedName>
        <fullName evidence="3">DNA-binding transcriptional regulator, XRE family</fullName>
    </submittedName>
</protein>
<dbReference type="InterPro" id="IPR001387">
    <property type="entry name" value="Cro/C1-type_HTH"/>
</dbReference>
<dbReference type="GO" id="GO:0005829">
    <property type="term" value="C:cytosol"/>
    <property type="evidence" value="ECO:0007669"/>
    <property type="project" value="TreeGrafter"/>
</dbReference>
<dbReference type="GO" id="GO:0003677">
    <property type="term" value="F:DNA binding"/>
    <property type="evidence" value="ECO:0007669"/>
    <property type="project" value="UniProtKB-KW"/>
</dbReference>
<sequence length="112" mass="12943">MIVENRIKERRKARGLTLKQLAELIGASNQQISHLENGRRRLSVEWMHRIAEALECQPSDLLVEPGKPHDVRERAIIELFREMSEEQQEAFMQAMTALAKLVKLRDEAVVRG</sequence>
<dbReference type="Pfam" id="PF01381">
    <property type="entry name" value="HTH_3"/>
    <property type="match status" value="1"/>
</dbReference>
<dbReference type="GO" id="GO:0003700">
    <property type="term" value="F:DNA-binding transcription factor activity"/>
    <property type="evidence" value="ECO:0007669"/>
    <property type="project" value="TreeGrafter"/>
</dbReference>
<dbReference type="InterPro" id="IPR010982">
    <property type="entry name" value="Lambda_DNA-bd_dom_sf"/>
</dbReference>
<dbReference type="PROSITE" id="PS50943">
    <property type="entry name" value="HTH_CROC1"/>
    <property type="match status" value="1"/>
</dbReference>
<keyword evidence="1 3" id="KW-0238">DNA-binding</keyword>
<dbReference type="AlphaFoldDB" id="A0A285TP83"/>
<dbReference type="SMART" id="SM00530">
    <property type="entry name" value="HTH_XRE"/>
    <property type="match status" value="1"/>
</dbReference>
<evidence type="ECO:0000313" key="4">
    <source>
        <dbReference type="Proteomes" id="UP000219068"/>
    </source>
</evidence>
<evidence type="ECO:0000313" key="3">
    <source>
        <dbReference type="EMBL" id="SOC24567.1"/>
    </source>
</evidence>
<evidence type="ECO:0000256" key="1">
    <source>
        <dbReference type="ARBA" id="ARBA00023125"/>
    </source>
</evidence>
<proteinExistence type="predicted"/>
<gene>
    <name evidence="3" type="ORF">SAMN05428964_104353</name>
</gene>
<dbReference type="InterPro" id="IPR050807">
    <property type="entry name" value="TransReg_Diox_bact_type"/>
</dbReference>
<dbReference type="EMBL" id="OBMM01000004">
    <property type="protein sequence ID" value="SOC24567.1"/>
    <property type="molecule type" value="Genomic_DNA"/>
</dbReference>